<protein>
    <submittedName>
        <fullName evidence="1">Uncharacterized protein</fullName>
    </submittedName>
</protein>
<comment type="caution">
    <text evidence="1">The sequence shown here is derived from an EMBL/GenBank/DDBJ whole genome shotgun (WGS) entry which is preliminary data.</text>
</comment>
<sequence>MDLHGRLTIGFPSNSWKADCYWLGRDVCMIKSLVRSKFTLCALIFMKHALKYASLEFKKPV</sequence>
<reference evidence="1 2" key="1">
    <citation type="submission" date="2017-06" db="EMBL/GenBank/DDBJ databases">
        <title>Genome sequence of Lactobacillus plantarum subsp. plantarum strain SRCM101258.</title>
        <authorList>
            <person name="Cho S.H."/>
        </authorList>
    </citation>
    <scope>NUCLEOTIDE SEQUENCE [LARGE SCALE GENOMIC DNA]</scope>
    <source>
        <strain evidence="1 2">SRCM101258</strain>
    </source>
</reference>
<accession>A0A2S3U2P1</accession>
<gene>
    <name evidence="1" type="ORF">S101258_02726</name>
</gene>
<name>A0A2S3U2P1_LACPN</name>
<dbReference type="Proteomes" id="UP000236990">
    <property type="component" value="Unassembled WGS sequence"/>
</dbReference>
<proteinExistence type="predicted"/>
<dbReference type="AlphaFoldDB" id="A0A2S3U2P1"/>
<organism evidence="1 2">
    <name type="scientific">Lactiplantibacillus plantarum subsp. plantarum</name>
    <dbReference type="NCBI Taxonomy" id="337330"/>
    <lineage>
        <taxon>Bacteria</taxon>
        <taxon>Bacillati</taxon>
        <taxon>Bacillota</taxon>
        <taxon>Bacilli</taxon>
        <taxon>Lactobacillales</taxon>
        <taxon>Lactobacillaceae</taxon>
        <taxon>Lactiplantibacillus</taxon>
    </lineage>
</organism>
<dbReference type="EMBL" id="NKCZ01000121">
    <property type="protein sequence ID" value="POD82332.1"/>
    <property type="molecule type" value="Genomic_DNA"/>
</dbReference>
<evidence type="ECO:0000313" key="1">
    <source>
        <dbReference type="EMBL" id="POD82332.1"/>
    </source>
</evidence>
<evidence type="ECO:0000313" key="2">
    <source>
        <dbReference type="Proteomes" id="UP000236990"/>
    </source>
</evidence>